<feature type="active site" description="Phosphocysteine intermediate; for EIIB activity" evidence="11">
    <location>
        <position position="204"/>
    </location>
</feature>
<evidence type="ECO:0000256" key="7">
    <source>
        <dbReference type="ARBA" id="ARBA00022692"/>
    </source>
</evidence>
<evidence type="ECO:0000256" key="5">
    <source>
        <dbReference type="ARBA" id="ARBA00022679"/>
    </source>
</evidence>
<dbReference type="PANTHER" id="PTHR30175">
    <property type="entry name" value="PHOSPHOTRANSFERASE SYSTEM TRANSPORT PROTEIN"/>
    <property type="match status" value="1"/>
</dbReference>
<reference evidence="17 18" key="1">
    <citation type="submission" date="2017-06" db="EMBL/GenBank/DDBJ databases">
        <authorList>
            <consortium name="Pathogen Informatics"/>
        </authorList>
    </citation>
    <scope>NUCLEOTIDE SEQUENCE [LARGE SCALE GENOMIC DNA]</scope>
    <source>
        <strain evidence="17 18">NCTC10570</strain>
    </source>
</reference>
<organism evidence="17 18">
    <name type="scientific">Megamonas hypermegale</name>
    <dbReference type="NCBI Taxonomy" id="158847"/>
    <lineage>
        <taxon>Bacteria</taxon>
        <taxon>Bacillati</taxon>
        <taxon>Bacillota</taxon>
        <taxon>Negativicutes</taxon>
        <taxon>Selenomonadales</taxon>
        <taxon>Selenomonadaceae</taxon>
        <taxon>Megamonas</taxon>
    </lineage>
</organism>
<dbReference type="FunFam" id="3.30.1360.60:FF:000001">
    <property type="entry name" value="PTS system glucose-specific IIBC component PtsG"/>
    <property type="match status" value="1"/>
</dbReference>
<evidence type="ECO:0000313" key="17">
    <source>
        <dbReference type="EMBL" id="SNV05410.1"/>
    </source>
</evidence>
<evidence type="ECO:0000256" key="6">
    <source>
        <dbReference type="ARBA" id="ARBA00022683"/>
    </source>
</evidence>
<dbReference type="PROSITE" id="PS51103">
    <property type="entry name" value="PTS_EIIC_TYPE_1"/>
    <property type="match status" value="1"/>
</dbReference>
<evidence type="ECO:0000256" key="10">
    <source>
        <dbReference type="ARBA" id="ARBA00023136"/>
    </source>
</evidence>
<dbReference type="GO" id="GO:0090589">
    <property type="term" value="F:protein-phosphocysteine-trehalose phosphotransferase system transporter activity"/>
    <property type="evidence" value="ECO:0007669"/>
    <property type="project" value="TreeGrafter"/>
</dbReference>
<evidence type="ECO:0000259" key="14">
    <source>
        <dbReference type="PROSITE" id="PS51093"/>
    </source>
</evidence>
<gene>
    <name evidence="17" type="primary">sacX</name>
    <name evidence="17" type="ORF">SAMEA4364220_02153</name>
</gene>
<feature type="region of interest" description="Disordered" evidence="12">
    <location>
        <begin position="153"/>
        <end position="173"/>
    </location>
</feature>
<evidence type="ECO:0000256" key="8">
    <source>
        <dbReference type="ARBA" id="ARBA00022777"/>
    </source>
</evidence>
<feature type="transmembrane region" description="Helical" evidence="13">
    <location>
        <begin position="504"/>
        <end position="524"/>
    </location>
</feature>
<evidence type="ECO:0000256" key="12">
    <source>
        <dbReference type="SAM" id="MobiDB-lite"/>
    </source>
</evidence>
<dbReference type="AlphaFoldDB" id="A0A239U637"/>
<evidence type="ECO:0000256" key="13">
    <source>
        <dbReference type="SAM" id="Phobius"/>
    </source>
</evidence>
<dbReference type="Gene3D" id="3.30.1360.60">
    <property type="entry name" value="Glucose permease domain IIB"/>
    <property type="match status" value="1"/>
</dbReference>
<dbReference type="PROSITE" id="PS01035">
    <property type="entry name" value="PTS_EIIB_TYPE_1_CYS"/>
    <property type="match status" value="1"/>
</dbReference>
<evidence type="ECO:0000256" key="4">
    <source>
        <dbReference type="ARBA" id="ARBA00022597"/>
    </source>
</evidence>
<dbReference type="Proteomes" id="UP000215383">
    <property type="component" value="Chromosome 1"/>
</dbReference>
<dbReference type="Pfam" id="PF00358">
    <property type="entry name" value="PTS_EIIA_1"/>
    <property type="match status" value="1"/>
</dbReference>
<dbReference type="FunFam" id="2.70.70.10:FF:000001">
    <property type="entry name" value="PTS system glucose-specific IIA component"/>
    <property type="match status" value="1"/>
</dbReference>
<dbReference type="GO" id="GO:0009401">
    <property type="term" value="P:phosphoenolpyruvate-dependent sugar phosphotransferase system"/>
    <property type="evidence" value="ECO:0007669"/>
    <property type="project" value="UniProtKB-KW"/>
</dbReference>
<name>A0A239U637_9FIRM</name>
<feature type="transmembrane region" description="Helical" evidence="13">
    <location>
        <begin position="604"/>
        <end position="624"/>
    </location>
</feature>
<evidence type="ECO:0000259" key="16">
    <source>
        <dbReference type="PROSITE" id="PS51103"/>
    </source>
</evidence>
<dbReference type="InterPro" id="IPR010973">
    <property type="entry name" value="PTS_IIBC_sucr"/>
</dbReference>
<dbReference type="PROSITE" id="PS51093">
    <property type="entry name" value="PTS_EIIA_TYPE_1"/>
    <property type="match status" value="1"/>
</dbReference>
<keyword evidence="7 13" id="KW-0812">Transmembrane</keyword>
<feature type="transmembrane region" description="Helical" evidence="13">
    <location>
        <begin position="466"/>
        <end position="492"/>
    </location>
</feature>
<keyword evidence="5" id="KW-0808">Transferase</keyword>
<dbReference type="GO" id="GO:0016301">
    <property type="term" value="F:kinase activity"/>
    <property type="evidence" value="ECO:0007669"/>
    <property type="project" value="UniProtKB-KW"/>
</dbReference>
<dbReference type="InterPro" id="IPR011055">
    <property type="entry name" value="Dup_hybrid_motif"/>
</dbReference>
<dbReference type="GO" id="GO:0015771">
    <property type="term" value="P:trehalose transport"/>
    <property type="evidence" value="ECO:0007669"/>
    <property type="project" value="TreeGrafter"/>
</dbReference>
<dbReference type="CDD" id="cd00212">
    <property type="entry name" value="PTS_IIB_glc"/>
    <property type="match status" value="1"/>
</dbReference>
<dbReference type="NCBIfam" id="TIGR00830">
    <property type="entry name" value="PTBA"/>
    <property type="match status" value="1"/>
</dbReference>
<dbReference type="PANTHER" id="PTHR30175:SF7">
    <property type="entry name" value="NEGATIVE REGULATOR OF SACY ACTIVITY"/>
    <property type="match status" value="1"/>
</dbReference>
<dbReference type="GO" id="GO:0005886">
    <property type="term" value="C:plasma membrane"/>
    <property type="evidence" value="ECO:0007669"/>
    <property type="project" value="UniProtKB-SubCell"/>
</dbReference>
<accession>A0A239U637</accession>
<feature type="transmembrane region" description="Helical" evidence="13">
    <location>
        <begin position="564"/>
        <end position="584"/>
    </location>
</feature>
<keyword evidence="10 13" id="KW-0472">Membrane</keyword>
<evidence type="ECO:0000313" key="18">
    <source>
        <dbReference type="Proteomes" id="UP000215383"/>
    </source>
</evidence>
<feature type="domain" description="PTS EIIB type-1" evidence="15">
    <location>
        <begin position="182"/>
        <end position="265"/>
    </location>
</feature>
<feature type="transmembrane region" description="Helical" evidence="13">
    <location>
        <begin position="536"/>
        <end position="557"/>
    </location>
</feature>
<dbReference type="GO" id="GO:0008982">
    <property type="term" value="F:protein-N(PI)-phosphohistidine-sugar phosphotransferase activity"/>
    <property type="evidence" value="ECO:0007669"/>
    <property type="project" value="InterPro"/>
</dbReference>
<dbReference type="InterPro" id="IPR001127">
    <property type="entry name" value="PTS_EIIA_1_perm"/>
</dbReference>
<dbReference type="InterPro" id="IPR036878">
    <property type="entry name" value="Glu_permease_IIB"/>
</dbReference>
<keyword evidence="6" id="KW-0598">Phosphotransferase system</keyword>
<dbReference type="eggNOG" id="COG2190">
    <property type="taxonomic scope" value="Bacteria"/>
</dbReference>
<dbReference type="eggNOG" id="COG1263">
    <property type="taxonomic scope" value="Bacteria"/>
</dbReference>
<dbReference type="SUPFAM" id="SSF51261">
    <property type="entry name" value="Duplicated hybrid motif"/>
    <property type="match status" value="1"/>
</dbReference>
<protein>
    <submittedName>
        <fullName evidence="17">PTS system sac EIIBC component</fullName>
    </submittedName>
</protein>
<evidence type="ECO:0000256" key="1">
    <source>
        <dbReference type="ARBA" id="ARBA00004651"/>
    </source>
</evidence>
<keyword evidence="3" id="KW-1003">Cell membrane</keyword>
<feature type="compositionally biased region" description="Polar residues" evidence="12">
    <location>
        <begin position="160"/>
        <end position="169"/>
    </location>
</feature>
<feature type="transmembrane region" description="Helical" evidence="13">
    <location>
        <begin position="351"/>
        <end position="371"/>
    </location>
</feature>
<evidence type="ECO:0000256" key="2">
    <source>
        <dbReference type="ARBA" id="ARBA00022448"/>
    </source>
</evidence>
<dbReference type="PROSITE" id="PS00371">
    <property type="entry name" value="PTS_EIIA_TYPE_1_HIS"/>
    <property type="match status" value="1"/>
</dbReference>
<keyword evidence="2" id="KW-0813">Transport</keyword>
<dbReference type="InterPro" id="IPR050558">
    <property type="entry name" value="PTS_Sugar-Specific_Components"/>
</dbReference>
<evidence type="ECO:0000256" key="9">
    <source>
        <dbReference type="ARBA" id="ARBA00022989"/>
    </source>
</evidence>
<dbReference type="InterPro" id="IPR003352">
    <property type="entry name" value="PTS_EIIC"/>
</dbReference>
<evidence type="ECO:0000256" key="3">
    <source>
        <dbReference type="ARBA" id="ARBA00022475"/>
    </source>
</evidence>
<dbReference type="NCBIfam" id="TIGR01996">
    <property type="entry name" value="PTS-II-BC-sucr"/>
    <property type="match status" value="1"/>
</dbReference>
<dbReference type="GeneID" id="78508131"/>
<keyword evidence="18" id="KW-1185">Reference proteome</keyword>
<dbReference type="Gene3D" id="2.70.70.10">
    <property type="entry name" value="Glucose Permease (Domain IIA)"/>
    <property type="match status" value="1"/>
</dbReference>
<dbReference type="SUPFAM" id="SSF55604">
    <property type="entry name" value="Glucose permease domain IIB"/>
    <property type="match status" value="1"/>
</dbReference>
<keyword evidence="4" id="KW-0762">Sugar transport</keyword>
<feature type="domain" description="PTS EIIC type-1" evidence="16">
    <location>
        <begin position="282"/>
        <end position="628"/>
    </location>
</feature>
<feature type="transmembrane region" description="Helical" evidence="13">
    <location>
        <begin position="319"/>
        <end position="339"/>
    </location>
</feature>
<dbReference type="InterPro" id="IPR013013">
    <property type="entry name" value="PTS_EIIC_1"/>
</dbReference>
<dbReference type="Pfam" id="PF02378">
    <property type="entry name" value="PTS_EIIC"/>
    <property type="match status" value="1"/>
</dbReference>
<feature type="transmembrane region" description="Helical" evidence="13">
    <location>
        <begin position="391"/>
        <end position="410"/>
    </location>
</feature>
<dbReference type="InterPro" id="IPR018113">
    <property type="entry name" value="PTrfase_EIIB_Cys"/>
</dbReference>
<dbReference type="Pfam" id="PF00367">
    <property type="entry name" value="PTS_EIIB"/>
    <property type="match status" value="1"/>
</dbReference>
<feature type="domain" description="PTS EIIA type-1" evidence="14">
    <location>
        <begin position="22"/>
        <end position="126"/>
    </location>
</feature>
<keyword evidence="8" id="KW-0418">Kinase</keyword>
<feature type="transmembrane region" description="Helical" evidence="13">
    <location>
        <begin position="284"/>
        <end position="304"/>
    </location>
</feature>
<evidence type="ECO:0000256" key="11">
    <source>
        <dbReference type="PROSITE-ProRule" id="PRU00421"/>
    </source>
</evidence>
<feature type="transmembrane region" description="Helical" evidence="13">
    <location>
        <begin position="422"/>
        <end position="446"/>
    </location>
</feature>
<proteinExistence type="predicted"/>
<dbReference type="EMBL" id="LT906446">
    <property type="protein sequence ID" value="SNV05410.1"/>
    <property type="molecule type" value="Genomic_DNA"/>
</dbReference>
<sequence length="628" mass="67317">MQNLKLTSPIQGKLIPLNEVKDPAFASGAMGAGVGIIPSEGKVFAPFDAKVEVLFETKHAIGLTGVNGEAILIHIGIDTVNLNGAPFNNLVNQGDTVKKGDLLLTFDIEAIKKAGYDVTTPFLITNAYDYNEIIIENDAQSLIAQADKQTKIAEEKSDETSAPDTANNEEANDKYANLSKEECVAAEILDNIGGKDNIRSVEHCATRLRLILNDKTKINEKAIENIDGVKGQFFAAAQYQIILGTGFVNKVYDVVIKQTGNFNSNNKAEAYAQMSMSQKISRTLGDIFVPIIPVLVATGLFMGIRGTLMSLGFEFSDNFLMISQILTDTAFAFLPALVTWSAMKKFGGTPVIGIVLGLMLVAPQLPNAYAIAAGTVDPLYFNILGINIPVVGYQGSVLPALILGIVASKLQAYLKKIIPDVIDLIVTPFLTLFICMILGLLIIGPIMHTIELFIFDAVKTFLEMPFGIGGFVVGGLHQVIVVSGIHHVFNALEIELLSSTGKDMFNAIITGAIVAQGGAALAVAFRTKNKKKRTMYISSIIPAFLGITEPVIFGINLRFMKPFICGLVGGACAGATASLLKLAGTGMGITVIPGTLLYMDRLPAYLLVNFIGLVVAFILTVVCFKPEE</sequence>
<keyword evidence="9 13" id="KW-1133">Transmembrane helix</keyword>
<comment type="subcellular location">
    <subcellularLocation>
        <location evidence="1">Cell membrane</location>
        <topology evidence="1">Multi-pass membrane protein</topology>
    </subcellularLocation>
</comment>
<dbReference type="PROSITE" id="PS51098">
    <property type="entry name" value="PTS_EIIB_TYPE_1"/>
    <property type="match status" value="1"/>
</dbReference>
<dbReference type="InterPro" id="IPR001996">
    <property type="entry name" value="PTS_IIB_1"/>
</dbReference>
<dbReference type="RefSeq" id="WP_027889464.1">
    <property type="nucleotide sequence ID" value="NZ_LT906446.1"/>
</dbReference>
<evidence type="ECO:0000259" key="15">
    <source>
        <dbReference type="PROSITE" id="PS51098"/>
    </source>
</evidence>
<dbReference type="eggNOG" id="COG1264">
    <property type="taxonomic scope" value="Bacteria"/>
</dbReference>